<dbReference type="Gene3D" id="3.30.565.10">
    <property type="entry name" value="Histidine kinase-like ATPase, C-terminal domain"/>
    <property type="match status" value="1"/>
</dbReference>
<feature type="domain" description="Histidine kinase" evidence="9">
    <location>
        <begin position="405"/>
        <end position="624"/>
    </location>
</feature>
<dbReference type="InterPro" id="IPR004358">
    <property type="entry name" value="Sig_transdc_His_kin-like_C"/>
</dbReference>
<dbReference type="CDD" id="cd00075">
    <property type="entry name" value="HATPase"/>
    <property type="match status" value="1"/>
</dbReference>
<comment type="subcellular location">
    <subcellularLocation>
        <location evidence="2">Membrane</location>
    </subcellularLocation>
</comment>
<evidence type="ECO:0000256" key="8">
    <source>
        <dbReference type="SAM" id="Phobius"/>
    </source>
</evidence>
<dbReference type="SMART" id="SM00091">
    <property type="entry name" value="PAS"/>
    <property type="match status" value="1"/>
</dbReference>
<keyword evidence="5 10" id="KW-0808">Transferase</keyword>
<dbReference type="Gene3D" id="3.30.450.20">
    <property type="entry name" value="PAS domain"/>
    <property type="match status" value="1"/>
</dbReference>
<dbReference type="InterPro" id="IPR000014">
    <property type="entry name" value="PAS"/>
</dbReference>
<protein>
    <recommendedName>
        <fullName evidence="3">histidine kinase</fullName>
        <ecNumber evidence="3">2.7.13.3</ecNumber>
    </recommendedName>
</protein>
<dbReference type="SUPFAM" id="SSF55874">
    <property type="entry name" value="ATPase domain of HSP90 chaperone/DNA topoisomerase II/histidine kinase"/>
    <property type="match status" value="1"/>
</dbReference>
<gene>
    <name evidence="10" type="primary">divJ</name>
    <name evidence="10" type="ORF">ERS852471_02801</name>
</gene>
<dbReference type="InterPro" id="IPR003594">
    <property type="entry name" value="HATPase_dom"/>
</dbReference>
<evidence type="ECO:0000256" key="5">
    <source>
        <dbReference type="ARBA" id="ARBA00022679"/>
    </source>
</evidence>
<name>A0A174JRP9_9CLOT</name>
<dbReference type="InterPro" id="IPR035965">
    <property type="entry name" value="PAS-like_dom_sf"/>
</dbReference>
<dbReference type="Proteomes" id="UP000095594">
    <property type="component" value="Unassembled WGS sequence"/>
</dbReference>
<feature type="transmembrane region" description="Helical" evidence="8">
    <location>
        <begin position="75"/>
        <end position="99"/>
    </location>
</feature>
<dbReference type="EC" id="2.7.13.3" evidence="3"/>
<dbReference type="SUPFAM" id="SSF47384">
    <property type="entry name" value="Homodimeric domain of signal transducing histidine kinase"/>
    <property type="match status" value="1"/>
</dbReference>
<dbReference type="InterPro" id="IPR036097">
    <property type="entry name" value="HisK_dim/P_sf"/>
</dbReference>
<feature type="transmembrane region" description="Helical" evidence="8">
    <location>
        <begin position="143"/>
        <end position="161"/>
    </location>
</feature>
<keyword evidence="8" id="KW-0472">Membrane</keyword>
<proteinExistence type="predicted"/>
<dbReference type="SUPFAM" id="SSF55785">
    <property type="entry name" value="PYP-like sensor domain (PAS domain)"/>
    <property type="match status" value="1"/>
</dbReference>
<dbReference type="InterPro" id="IPR005467">
    <property type="entry name" value="His_kinase_dom"/>
</dbReference>
<dbReference type="CDD" id="cd00082">
    <property type="entry name" value="HisKA"/>
    <property type="match status" value="1"/>
</dbReference>
<dbReference type="InterPro" id="IPR036890">
    <property type="entry name" value="HATPase_C_sf"/>
</dbReference>
<dbReference type="InterPro" id="IPR050736">
    <property type="entry name" value="Sensor_HK_Regulatory"/>
</dbReference>
<feature type="transmembrane region" description="Helical" evidence="8">
    <location>
        <begin position="200"/>
        <end position="219"/>
    </location>
</feature>
<keyword evidence="6 10" id="KW-0418">Kinase</keyword>
<feature type="transmembrane region" description="Helical" evidence="8">
    <location>
        <begin position="167"/>
        <end position="188"/>
    </location>
</feature>
<evidence type="ECO:0000256" key="3">
    <source>
        <dbReference type="ARBA" id="ARBA00012438"/>
    </source>
</evidence>
<dbReference type="GO" id="GO:0016020">
    <property type="term" value="C:membrane"/>
    <property type="evidence" value="ECO:0007669"/>
    <property type="project" value="UniProtKB-SubCell"/>
</dbReference>
<feature type="transmembrane region" description="Helical" evidence="8">
    <location>
        <begin position="36"/>
        <end position="54"/>
    </location>
</feature>
<dbReference type="AlphaFoldDB" id="A0A174JRP9"/>
<dbReference type="EMBL" id="CYZX01000022">
    <property type="protein sequence ID" value="CUP00876.1"/>
    <property type="molecule type" value="Genomic_DNA"/>
</dbReference>
<feature type="transmembrane region" description="Helical" evidence="8">
    <location>
        <begin position="231"/>
        <end position="253"/>
    </location>
</feature>
<dbReference type="NCBIfam" id="TIGR00229">
    <property type="entry name" value="sensory_box"/>
    <property type="match status" value="1"/>
</dbReference>
<dbReference type="FunFam" id="3.30.565.10:FF:000006">
    <property type="entry name" value="Sensor histidine kinase WalK"/>
    <property type="match status" value="1"/>
</dbReference>
<evidence type="ECO:0000256" key="1">
    <source>
        <dbReference type="ARBA" id="ARBA00000085"/>
    </source>
</evidence>
<dbReference type="Pfam" id="PF02518">
    <property type="entry name" value="HATPase_c"/>
    <property type="match status" value="1"/>
</dbReference>
<keyword evidence="4" id="KW-0597">Phosphoprotein</keyword>
<organism evidence="10 11">
    <name type="scientific">Clostridium disporicum</name>
    <dbReference type="NCBI Taxonomy" id="84024"/>
    <lineage>
        <taxon>Bacteria</taxon>
        <taxon>Bacillati</taxon>
        <taxon>Bacillota</taxon>
        <taxon>Clostridia</taxon>
        <taxon>Eubacteriales</taxon>
        <taxon>Clostridiaceae</taxon>
        <taxon>Clostridium</taxon>
    </lineage>
</organism>
<keyword evidence="8" id="KW-0812">Transmembrane</keyword>
<evidence type="ECO:0000313" key="11">
    <source>
        <dbReference type="Proteomes" id="UP000095594"/>
    </source>
</evidence>
<keyword evidence="8" id="KW-1133">Transmembrane helix</keyword>
<keyword evidence="7" id="KW-0902">Two-component regulatory system</keyword>
<evidence type="ECO:0000313" key="10">
    <source>
        <dbReference type="EMBL" id="CUP00876.1"/>
    </source>
</evidence>
<accession>A0A174JRP9</accession>
<feature type="transmembrane region" description="Helical" evidence="8">
    <location>
        <begin position="12"/>
        <end position="30"/>
    </location>
</feature>
<comment type="catalytic activity">
    <reaction evidence="1">
        <text>ATP + protein L-histidine = ADP + protein N-phospho-L-histidine.</text>
        <dbReference type="EC" id="2.7.13.3"/>
    </reaction>
</comment>
<dbReference type="PROSITE" id="PS50109">
    <property type="entry name" value="HIS_KIN"/>
    <property type="match status" value="1"/>
</dbReference>
<dbReference type="InterPro" id="IPR003661">
    <property type="entry name" value="HisK_dim/P_dom"/>
</dbReference>
<reference evidence="10 11" key="1">
    <citation type="submission" date="2015-09" db="EMBL/GenBank/DDBJ databases">
        <authorList>
            <consortium name="Pathogen Informatics"/>
        </authorList>
    </citation>
    <scope>NUCLEOTIDE SEQUENCE [LARGE SCALE GENOMIC DNA]</scope>
    <source>
        <strain evidence="10 11">2789STDY5834856</strain>
    </source>
</reference>
<evidence type="ECO:0000256" key="6">
    <source>
        <dbReference type="ARBA" id="ARBA00022777"/>
    </source>
</evidence>
<dbReference type="Pfam" id="PF00512">
    <property type="entry name" value="HisKA"/>
    <property type="match status" value="1"/>
</dbReference>
<dbReference type="PRINTS" id="PR00344">
    <property type="entry name" value="BCTRLSENSOR"/>
</dbReference>
<feature type="transmembrane region" description="Helical" evidence="8">
    <location>
        <begin position="119"/>
        <end position="136"/>
    </location>
</feature>
<evidence type="ECO:0000256" key="7">
    <source>
        <dbReference type="ARBA" id="ARBA00023012"/>
    </source>
</evidence>
<evidence type="ECO:0000256" key="2">
    <source>
        <dbReference type="ARBA" id="ARBA00004370"/>
    </source>
</evidence>
<evidence type="ECO:0000259" key="9">
    <source>
        <dbReference type="PROSITE" id="PS50109"/>
    </source>
</evidence>
<dbReference type="SMART" id="SM00387">
    <property type="entry name" value="HATPase_c"/>
    <property type="match status" value="1"/>
</dbReference>
<sequence>MIKRASTRDIINILSIITFLFFTSFVINGIVDKYFIEYLCKTIISMFYIVLMIYSLSKIKYKCNSILSEDYGDKFYLQISVGCGFLAIITMIKSAIFYSTYSNNIALDLISNKTVFINNIYYLLQIILIAYTLNNFKENIRSFIKILSLGLLVNFISINIFKVSVGTIAYSIRTIFFICGFIFLVFLVYRAKENFEKEAYKGILIYLISKVIYLLFMYFKRYDLGDYKFYLILLVFIVGEYSLLKVLIINNLINTENNLNKKLRYILSWYEGIFENMPDAVTIRENDKIIYINDSYKNFFNIKNKNDLMGKSIYDIVDSASYEKIKEKDKILSKENILKPRHNTYTINGITIECEEIGVKLKDTYKDLYLFILRDIKYRKEYENMIVKLKQKEEDEKLKNQFFTNISHEFKTPVNVIYSAMQMQEKCIEEGNLTGCGKYTSSIRQNCFRLIRLINNILDINKIESGYYSPAKKIVNIVEKVENITESIIDYASFKGIEVIFDTTEEEIFCYCDEDSLERIVLNLISNAIKYNEYGGFIFINIEKDNDKVKIFFRDNGCGIENERIESIFNRFERGDTTLYRKTEGSGIGLNLVKSMVEINGGNIVIDSEIGKGTTVKVEFPVVQYNVEDYYRLQDEFTFENTLVSKVEIEFSDIYF</sequence>
<dbReference type="Pfam" id="PF13426">
    <property type="entry name" value="PAS_9"/>
    <property type="match status" value="1"/>
</dbReference>
<dbReference type="GO" id="GO:0000155">
    <property type="term" value="F:phosphorelay sensor kinase activity"/>
    <property type="evidence" value="ECO:0007669"/>
    <property type="project" value="InterPro"/>
</dbReference>
<dbReference type="PANTHER" id="PTHR43711">
    <property type="entry name" value="TWO-COMPONENT HISTIDINE KINASE"/>
    <property type="match status" value="1"/>
</dbReference>
<dbReference type="SMART" id="SM00388">
    <property type="entry name" value="HisKA"/>
    <property type="match status" value="1"/>
</dbReference>
<dbReference type="Gene3D" id="1.10.287.130">
    <property type="match status" value="1"/>
</dbReference>
<dbReference type="PANTHER" id="PTHR43711:SF26">
    <property type="entry name" value="SENSOR HISTIDINE KINASE RCSC"/>
    <property type="match status" value="1"/>
</dbReference>
<evidence type="ECO:0000256" key="4">
    <source>
        <dbReference type="ARBA" id="ARBA00022553"/>
    </source>
</evidence>